<dbReference type="SUPFAM" id="SSF57667">
    <property type="entry name" value="beta-beta-alpha zinc fingers"/>
    <property type="match status" value="5"/>
</dbReference>
<dbReference type="GO" id="GO:0008276">
    <property type="term" value="F:protein methyltransferase activity"/>
    <property type="evidence" value="ECO:0007669"/>
    <property type="project" value="UniProtKB-ARBA"/>
</dbReference>
<dbReference type="PROSITE" id="PS00028">
    <property type="entry name" value="ZINC_FINGER_C2H2_1"/>
    <property type="match status" value="12"/>
</dbReference>
<sequence>MDDRGPHNEGAPIDPLDISMMDKASELSECWNSTNSLGTLSEHHHQIKANNNNNNNRLLYLTVEYVEEQSRDYSRMFPTYEQVIYSPRPNSPLSDFEHRVSPLDPNMSSTARYSPTPVQLPQIQYQNSVVVLQDQTSPIIVHETDDNQRANINFINQQNSTQTTQSNVNDVEDFNVDNTSDTEELVSSVANELILMQSNNNELETTTAPLMLTEIPGTDFTLARDFLVMHDEQLNVMSSLRNQNNEITNDDTLVVHEELMTNEKTNLLEQNIINIDDIQLKIDDDNLIVSKTQTDGDNKNTKVKLKHQINDKKTFRCDDCNAVCLKVGECSCQHNVCTIADQPVPSRAIATLPGSYLSITKIQTGNVCDNIIYGVFAKRNIRRRTQFGPIEGIVCTYDGKPFLNCLPLLYETNVYGEFLKIDVSNENSSNWMRFVRPACYYKEQNLIICQQNDGIFFLTTKNILPNEELKAGPSFEYALRRNLKILEPDINENTIIHDKNINLQCFDCNEYFNNSEILKNHLLNHDNNNNGETSKNKNTNENKLFKIIDGQTTQNIYTCPHCRKIFPRSYSLKRHMIIHKNLKNHNNYQCNECNEIFINSQKLLRHIKLIHNDNKEKENSRKLNNECKICNLIFDKLPLLNLHMIQHNKNIIDNKNKQLHCPECNIEFNYQNDLIKHITKLHGKKIKQSKTTQKNKTKNDNNNNILSSHKCTMCYKRFATKVRLQQHYLVHGSDDKKPLPCNICFKRFMNNSALSCHLKTHCEDKQIFECPMCRKLFNQILQLKDHIETHRNDDNTFNCPYCLRQKFLKYSVIRKHILAYHCERKHKCQYCSKTFPTIDKLRMHLLRHSDYREFKCNECYSQFKRKDKLKEHMTRMHNSQRIIKREQQQQQKSQQPQQQQQQQQQQPQQQQQCTQGNNVNNNINISNNNNNVNNNNNSNNNVKKFIPKVNPTDYNRFIYKCHTCLVGFKRRGMLVNHLAKRHPDVLPESIPELNLPILRQTRDYYCQYCDKVYKSSSKRKAHIMKNHPGQTLPPSNRQKDNNNLNGLENSTYCQTVGSITTIPHNCQWCHKQYASKAKLLQHQRKKHSNLMEPADKIPRQRNRPSDSQNQPPIKNINNNNVDDEDDDDDEDENNDNDNFIKTKIIKADDVDDVVDNNIDIIGGQFVRMRDIR</sequence>
<evidence type="ECO:0000256" key="1">
    <source>
        <dbReference type="ARBA" id="ARBA00004123"/>
    </source>
</evidence>
<organism evidence="11 12">
    <name type="scientific">Aphidius gifuensis</name>
    <name type="common">Parasitoid wasp</name>
    <dbReference type="NCBI Taxonomy" id="684658"/>
    <lineage>
        <taxon>Eukaryota</taxon>
        <taxon>Metazoa</taxon>
        <taxon>Ecdysozoa</taxon>
        <taxon>Arthropoda</taxon>
        <taxon>Hexapoda</taxon>
        <taxon>Insecta</taxon>
        <taxon>Pterygota</taxon>
        <taxon>Neoptera</taxon>
        <taxon>Endopterygota</taxon>
        <taxon>Hymenoptera</taxon>
        <taxon>Apocrita</taxon>
        <taxon>Ichneumonoidea</taxon>
        <taxon>Braconidae</taxon>
        <taxon>Aphidiinae</taxon>
        <taxon>Aphidius</taxon>
    </lineage>
</organism>
<dbReference type="PROSITE" id="PS50280">
    <property type="entry name" value="SET"/>
    <property type="match status" value="1"/>
</dbReference>
<dbReference type="OrthoDB" id="3535323at2759"/>
<dbReference type="Pfam" id="PF00096">
    <property type="entry name" value="zf-C2H2"/>
    <property type="match status" value="4"/>
</dbReference>
<dbReference type="Gene3D" id="3.30.160.60">
    <property type="entry name" value="Classic Zinc Finger"/>
    <property type="match status" value="7"/>
</dbReference>
<feature type="domain" description="C2H2-type" evidence="9">
    <location>
        <begin position="768"/>
        <end position="795"/>
    </location>
</feature>
<evidence type="ECO:0000256" key="2">
    <source>
        <dbReference type="ARBA" id="ARBA00022723"/>
    </source>
</evidence>
<dbReference type="InterPro" id="IPR036236">
    <property type="entry name" value="Znf_C2H2_sf"/>
</dbReference>
<evidence type="ECO:0000256" key="6">
    <source>
        <dbReference type="ARBA" id="ARBA00023242"/>
    </source>
</evidence>
<feature type="domain" description="C2H2-type" evidence="9">
    <location>
        <begin position="959"/>
        <end position="987"/>
    </location>
</feature>
<feature type="region of interest" description="Disordered" evidence="8">
    <location>
        <begin position="870"/>
        <end position="944"/>
    </location>
</feature>
<dbReference type="InterPro" id="IPR013087">
    <property type="entry name" value="Znf_C2H2_type"/>
</dbReference>
<dbReference type="PANTHER" id="PTHR24394:SF44">
    <property type="entry name" value="ZINC FINGER PROTEIN 271-LIKE"/>
    <property type="match status" value="1"/>
</dbReference>
<feature type="region of interest" description="Disordered" evidence="8">
    <location>
        <begin position="1025"/>
        <end position="1044"/>
    </location>
</feature>
<gene>
    <name evidence="11" type="ORF">HCN44_005000</name>
</gene>
<feature type="domain" description="C2H2-type" evidence="9">
    <location>
        <begin position="557"/>
        <end position="584"/>
    </location>
</feature>
<dbReference type="GO" id="GO:0008170">
    <property type="term" value="F:N-methyltransferase activity"/>
    <property type="evidence" value="ECO:0007669"/>
    <property type="project" value="UniProtKB-ARBA"/>
</dbReference>
<evidence type="ECO:0000256" key="5">
    <source>
        <dbReference type="ARBA" id="ARBA00022833"/>
    </source>
</evidence>
<accession>A0A834XXK6</accession>
<dbReference type="EMBL" id="JACMRX010000003">
    <property type="protein sequence ID" value="KAF7992656.1"/>
    <property type="molecule type" value="Genomic_DNA"/>
</dbReference>
<dbReference type="Proteomes" id="UP000639338">
    <property type="component" value="Unassembled WGS sequence"/>
</dbReference>
<dbReference type="PANTHER" id="PTHR24394">
    <property type="entry name" value="ZINC FINGER PROTEIN"/>
    <property type="match status" value="1"/>
</dbReference>
<evidence type="ECO:0000256" key="3">
    <source>
        <dbReference type="ARBA" id="ARBA00022737"/>
    </source>
</evidence>
<evidence type="ECO:0000259" key="10">
    <source>
        <dbReference type="PROSITE" id="PS50280"/>
    </source>
</evidence>
<keyword evidence="5" id="KW-0862">Zinc</keyword>
<dbReference type="PROSITE" id="PS50157">
    <property type="entry name" value="ZINC_FINGER_C2H2_2"/>
    <property type="match status" value="12"/>
</dbReference>
<feature type="region of interest" description="Disordered" evidence="8">
    <location>
        <begin position="1080"/>
        <end position="1136"/>
    </location>
</feature>
<comment type="caution">
    <text evidence="11">The sequence shown here is derived from an EMBL/GenBank/DDBJ whole genome shotgun (WGS) entry which is preliminary data.</text>
</comment>
<keyword evidence="3" id="KW-0677">Repeat</keyword>
<dbReference type="InterPro" id="IPR001214">
    <property type="entry name" value="SET_dom"/>
</dbReference>
<name>A0A834XXK6_APHGI</name>
<dbReference type="GO" id="GO:0008757">
    <property type="term" value="F:S-adenosylmethionine-dependent methyltransferase activity"/>
    <property type="evidence" value="ECO:0007669"/>
    <property type="project" value="UniProtKB-ARBA"/>
</dbReference>
<keyword evidence="6" id="KW-0539">Nucleus</keyword>
<feature type="domain" description="C2H2-type" evidence="9">
    <location>
        <begin position="659"/>
        <end position="682"/>
    </location>
</feature>
<comment type="subcellular location">
    <subcellularLocation>
        <location evidence="1">Nucleus</location>
    </subcellularLocation>
</comment>
<reference evidence="11 12" key="1">
    <citation type="submission" date="2020-08" db="EMBL/GenBank/DDBJ databases">
        <title>Aphidius gifuensis genome sequencing and assembly.</title>
        <authorList>
            <person name="Du Z."/>
        </authorList>
    </citation>
    <scope>NUCLEOTIDE SEQUENCE [LARGE SCALE GENOMIC DNA]</scope>
    <source>
        <strain evidence="11">YNYX2018</strain>
        <tissue evidence="11">Adults</tissue>
    </source>
</reference>
<proteinExistence type="predicted"/>
<feature type="domain" description="C2H2-type" evidence="9">
    <location>
        <begin position="709"/>
        <end position="736"/>
    </location>
</feature>
<feature type="compositionally biased region" description="Polar residues" evidence="8">
    <location>
        <begin position="1028"/>
        <end position="1044"/>
    </location>
</feature>
<feature type="domain" description="C2H2-type" evidence="9">
    <location>
        <begin position="1064"/>
        <end position="1092"/>
    </location>
</feature>
<dbReference type="Gene3D" id="2.170.270.10">
    <property type="entry name" value="SET domain"/>
    <property type="match status" value="1"/>
</dbReference>
<evidence type="ECO:0000256" key="4">
    <source>
        <dbReference type="ARBA" id="ARBA00022771"/>
    </source>
</evidence>
<feature type="compositionally biased region" description="Polar residues" evidence="8">
    <location>
        <begin position="1105"/>
        <end position="1116"/>
    </location>
</feature>
<dbReference type="Pfam" id="PF21549">
    <property type="entry name" value="PRDM2_PR"/>
    <property type="match status" value="1"/>
</dbReference>
<dbReference type="GO" id="GO:0000981">
    <property type="term" value="F:DNA-binding transcription factor activity, RNA polymerase II-specific"/>
    <property type="evidence" value="ECO:0007669"/>
    <property type="project" value="TreeGrafter"/>
</dbReference>
<feature type="domain" description="SET" evidence="10">
    <location>
        <begin position="353"/>
        <end position="474"/>
    </location>
</feature>
<dbReference type="InterPro" id="IPR046341">
    <property type="entry name" value="SET_dom_sf"/>
</dbReference>
<dbReference type="GO" id="GO:0008270">
    <property type="term" value="F:zinc ion binding"/>
    <property type="evidence" value="ECO:0007669"/>
    <property type="project" value="UniProtKB-KW"/>
</dbReference>
<dbReference type="AlphaFoldDB" id="A0A834XXK6"/>
<keyword evidence="4 7" id="KW-0863">Zinc-finger</keyword>
<feature type="compositionally biased region" description="Acidic residues" evidence="8">
    <location>
        <begin position="1121"/>
        <end position="1135"/>
    </location>
</feature>
<dbReference type="SMART" id="SM00355">
    <property type="entry name" value="ZnF_C2H2"/>
    <property type="match status" value="14"/>
</dbReference>
<dbReference type="Pfam" id="PF13912">
    <property type="entry name" value="zf-C2H2_6"/>
    <property type="match status" value="1"/>
</dbReference>
<feature type="domain" description="C2H2-type" evidence="9">
    <location>
        <begin position="588"/>
        <end position="616"/>
    </location>
</feature>
<keyword evidence="12" id="KW-1185">Reference proteome</keyword>
<evidence type="ECO:0000256" key="8">
    <source>
        <dbReference type="SAM" id="MobiDB-lite"/>
    </source>
</evidence>
<evidence type="ECO:0000259" key="9">
    <source>
        <dbReference type="PROSITE" id="PS50157"/>
    </source>
</evidence>
<evidence type="ECO:0000256" key="7">
    <source>
        <dbReference type="PROSITE-ProRule" id="PRU00042"/>
    </source>
</evidence>
<feature type="domain" description="C2H2-type" evidence="9">
    <location>
        <begin position="826"/>
        <end position="853"/>
    </location>
</feature>
<feature type="domain" description="C2H2-type" evidence="9">
    <location>
        <begin position="1004"/>
        <end position="1032"/>
    </location>
</feature>
<evidence type="ECO:0000313" key="12">
    <source>
        <dbReference type="Proteomes" id="UP000639338"/>
    </source>
</evidence>
<dbReference type="FunFam" id="3.30.160.60:FF:000100">
    <property type="entry name" value="Zinc finger 45-like"/>
    <property type="match status" value="1"/>
</dbReference>
<dbReference type="GO" id="GO:0005634">
    <property type="term" value="C:nucleus"/>
    <property type="evidence" value="ECO:0007669"/>
    <property type="project" value="UniProtKB-SubCell"/>
</dbReference>
<feature type="compositionally biased region" description="Low complexity" evidence="8">
    <location>
        <begin position="888"/>
        <end position="941"/>
    </location>
</feature>
<protein>
    <submittedName>
        <fullName evidence="11">Uncharacterized protein</fullName>
    </submittedName>
</protein>
<keyword evidence="2" id="KW-0479">Metal-binding</keyword>
<feature type="domain" description="C2H2-type" evidence="9">
    <location>
        <begin position="854"/>
        <end position="882"/>
    </location>
</feature>
<feature type="domain" description="C2H2-type" evidence="9">
    <location>
        <begin position="739"/>
        <end position="766"/>
    </location>
</feature>
<feature type="domain" description="C2H2-type" evidence="9">
    <location>
        <begin position="503"/>
        <end position="530"/>
    </location>
</feature>
<evidence type="ECO:0000313" key="11">
    <source>
        <dbReference type="EMBL" id="KAF7992656.1"/>
    </source>
</evidence>